<protein>
    <submittedName>
        <fullName evidence="1">DUF1491 domain-containing protein</fullName>
    </submittedName>
</protein>
<organism evidence="1 2">
    <name type="scientific">Marinicauda salina</name>
    <dbReference type="NCBI Taxonomy" id="2135793"/>
    <lineage>
        <taxon>Bacteria</taxon>
        <taxon>Pseudomonadati</taxon>
        <taxon>Pseudomonadota</taxon>
        <taxon>Alphaproteobacteria</taxon>
        <taxon>Maricaulales</taxon>
        <taxon>Maricaulaceae</taxon>
        <taxon>Marinicauda</taxon>
    </lineage>
</organism>
<accession>A0A2U2BSM3</accession>
<dbReference type="InterPro" id="IPR009964">
    <property type="entry name" value="DUF1491"/>
</dbReference>
<comment type="caution">
    <text evidence="1">The sequence shown here is derived from an EMBL/GenBank/DDBJ whole genome shotgun (WGS) entry which is preliminary data.</text>
</comment>
<dbReference type="EMBL" id="QEXV01000004">
    <property type="protein sequence ID" value="PWE17014.1"/>
    <property type="molecule type" value="Genomic_DNA"/>
</dbReference>
<name>A0A2U2BSM3_9PROT</name>
<dbReference type="AlphaFoldDB" id="A0A2U2BSM3"/>
<keyword evidence="2" id="KW-1185">Reference proteome</keyword>
<evidence type="ECO:0000313" key="1">
    <source>
        <dbReference type="EMBL" id="PWE17014.1"/>
    </source>
</evidence>
<proteinExistence type="predicted"/>
<reference evidence="2" key="1">
    <citation type="submission" date="2018-05" db="EMBL/GenBank/DDBJ databases">
        <authorList>
            <person name="Liu B.-T."/>
        </authorList>
    </citation>
    <scope>NUCLEOTIDE SEQUENCE [LARGE SCALE GENOMIC DNA]</scope>
    <source>
        <strain evidence="2">WD6-1</strain>
    </source>
</reference>
<dbReference type="Pfam" id="PF07372">
    <property type="entry name" value="DUF1491"/>
    <property type="match status" value="1"/>
</dbReference>
<dbReference type="Proteomes" id="UP000245168">
    <property type="component" value="Unassembled WGS sequence"/>
</dbReference>
<evidence type="ECO:0000313" key="2">
    <source>
        <dbReference type="Proteomes" id="UP000245168"/>
    </source>
</evidence>
<dbReference type="OrthoDB" id="9809136at2"/>
<dbReference type="RefSeq" id="WP_109253238.1">
    <property type="nucleotide sequence ID" value="NZ_QEXV01000004.1"/>
</dbReference>
<gene>
    <name evidence="1" type="ORF">DDZ18_09930</name>
</gene>
<sequence>MPEVKTRIWVDALRWRAESAGAAVYVVRRGDPDAGAVIVKVSMQDGFARLLAPARDFEGERIWTWPLGAEPLQSERADGYIARRAQDDPDLWALEIEDRQGRHFLTEPVENS</sequence>
<dbReference type="Gene3D" id="3.40.1530.20">
    <property type="entry name" value="Protein of unknown function (DUF1491)"/>
    <property type="match status" value="1"/>
</dbReference>